<dbReference type="InterPro" id="IPR026881">
    <property type="entry name" value="WYL_dom"/>
</dbReference>
<dbReference type="SUPFAM" id="SSF51197">
    <property type="entry name" value="Clavaminate synthase-like"/>
    <property type="match status" value="1"/>
</dbReference>
<dbReference type="PROSITE" id="PS52050">
    <property type="entry name" value="WYL"/>
    <property type="match status" value="1"/>
</dbReference>
<name>A0AAE4BU67_9BACT</name>
<reference evidence="3" key="1">
    <citation type="submission" date="2023-07" db="EMBL/GenBank/DDBJ databases">
        <title>Genomic Encyclopedia of Type Strains, Phase IV (KMG-IV): sequencing the most valuable type-strain genomes for metagenomic binning, comparative biology and taxonomic classification.</title>
        <authorList>
            <person name="Goeker M."/>
        </authorList>
    </citation>
    <scope>NUCLEOTIDE SEQUENCE</scope>
    <source>
        <strain evidence="3">DSM 26174</strain>
    </source>
</reference>
<dbReference type="Proteomes" id="UP001185092">
    <property type="component" value="Unassembled WGS sequence"/>
</dbReference>
<sequence length="535" mass="63453">MPANRNALVRYKTIDQCLKNRFRQWTLDDLVEACSEALYEYEGIDKGVSKRTVQLDIQMMRSDKLGYNAPIIVKDRKYYTYEDPNYSITNIPLTDQDLRKLSDAVDILKQFKGFTQVQELSGMIQKLEDSVQSKRDNQMPIIQFETNNELKGLEYLEPLYESVLHKRSIKLTYKSFKAREESTFDFHPQLLKEFRNRWFVLGFKNAKQNPMLLAFDRIINLDNSECDYIGNTRWDLVDYFKHAIGVSVEYEPKIERIELFVEKKHAPYVLTKPIHHSQKKVRDLPGGIVVSMYLQLNYELEKEILGFGEAIKVLRPARLQKSIQKRLMLANRHYQFNINGEVINEAFKRVQRKGYASIDEFYTIQEIQQIRTFVNCRVEWEKPVLLHIDRPESLAILFNDNLQRFIDVGLGNSTEIIAALFYQNALRDDHHQWQKHHQIPDRMEEEEIIWRDVTDEEYRKLHVLTIFFDHVDESTGAIHVKPRSHWDQEEEELDDKTVVCAMRPGGVHIQHAKTTFKYHLEDEEREFRAVRLYLI</sequence>
<feature type="domain" description="WCX" evidence="2">
    <location>
        <begin position="256"/>
        <end position="327"/>
    </location>
</feature>
<dbReference type="PANTHER" id="PTHR34580:SF9">
    <property type="entry name" value="SLL5097 PROTEIN"/>
    <property type="match status" value="1"/>
</dbReference>
<protein>
    <submittedName>
        <fullName evidence="3">DNA-binding transcriptional regulator YafY</fullName>
    </submittedName>
</protein>
<feature type="domain" description="WYL" evidence="1">
    <location>
        <begin position="154"/>
        <end position="220"/>
    </location>
</feature>
<dbReference type="InterPro" id="IPR051534">
    <property type="entry name" value="CBASS_pafABC_assoc_protein"/>
</dbReference>
<dbReference type="AlphaFoldDB" id="A0AAE4BU67"/>
<dbReference type="Gene3D" id="2.60.120.620">
    <property type="entry name" value="q2cbj1_9rhob like domain"/>
    <property type="match status" value="1"/>
</dbReference>
<keyword evidence="3" id="KW-0238">DNA-binding</keyword>
<accession>A0AAE4BU67</accession>
<dbReference type="EMBL" id="JAVDQD010000004">
    <property type="protein sequence ID" value="MDR6240387.1"/>
    <property type="molecule type" value="Genomic_DNA"/>
</dbReference>
<dbReference type="Pfam" id="PF13280">
    <property type="entry name" value="WYL"/>
    <property type="match status" value="1"/>
</dbReference>
<dbReference type="GO" id="GO:0003677">
    <property type="term" value="F:DNA binding"/>
    <property type="evidence" value="ECO:0007669"/>
    <property type="project" value="UniProtKB-KW"/>
</dbReference>
<evidence type="ECO:0000259" key="2">
    <source>
        <dbReference type="Pfam" id="PF25583"/>
    </source>
</evidence>
<proteinExistence type="predicted"/>
<keyword evidence="4" id="KW-1185">Reference proteome</keyword>
<gene>
    <name evidence="3" type="ORF">HNQ88_003453</name>
</gene>
<dbReference type="PANTHER" id="PTHR34580">
    <property type="match status" value="1"/>
</dbReference>
<dbReference type="RefSeq" id="WP_309940299.1">
    <property type="nucleotide sequence ID" value="NZ_AP025305.1"/>
</dbReference>
<dbReference type="Pfam" id="PF25583">
    <property type="entry name" value="WCX"/>
    <property type="match status" value="1"/>
</dbReference>
<dbReference type="InterPro" id="IPR057727">
    <property type="entry name" value="WCX_dom"/>
</dbReference>
<comment type="caution">
    <text evidence="3">The sequence shown here is derived from an EMBL/GenBank/DDBJ whole genome shotgun (WGS) entry which is preliminary data.</text>
</comment>
<evidence type="ECO:0000313" key="3">
    <source>
        <dbReference type="EMBL" id="MDR6240387.1"/>
    </source>
</evidence>
<organism evidence="3 4">
    <name type="scientific">Aureibacter tunicatorum</name>
    <dbReference type="NCBI Taxonomy" id="866807"/>
    <lineage>
        <taxon>Bacteria</taxon>
        <taxon>Pseudomonadati</taxon>
        <taxon>Bacteroidota</taxon>
        <taxon>Cytophagia</taxon>
        <taxon>Cytophagales</taxon>
        <taxon>Persicobacteraceae</taxon>
        <taxon>Aureibacter</taxon>
    </lineage>
</organism>
<evidence type="ECO:0000313" key="4">
    <source>
        <dbReference type="Proteomes" id="UP001185092"/>
    </source>
</evidence>
<evidence type="ECO:0000259" key="1">
    <source>
        <dbReference type="Pfam" id="PF13280"/>
    </source>
</evidence>